<dbReference type="Proteomes" id="UP000824120">
    <property type="component" value="Chromosome 7"/>
</dbReference>
<accession>A0A9J5Y1N8</accession>
<organism evidence="1 2">
    <name type="scientific">Solanum commersonii</name>
    <name type="common">Commerson's wild potato</name>
    <name type="synonym">Commerson's nightshade</name>
    <dbReference type="NCBI Taxonomy" id="4109"/>
    <lineage>
        <taxon>Eukaryota</taxon>
        <taxon>Viridiplantae</taxon>
        <taxon>Streptophyta</taxon>
        <taxon>Embryophyta</taxon>
        <taxon>Tracheophyta</taxon>
        <taxon>Spermatophyta</taxon>
        <taxon>Magnoliopsida</taxon>
        <taxon>eudicotyledons</taxon>
        <taxon>Gunneridae</taxon>
        <taxon>Pentapetalae</taxon>
        <taxon>asterids</taxon>
        <taxon>lamiids</taxon>
        <taxon>Solanales</taxon>
        <taxon>Solanaceae</taxon>
        <taxon>Solanoideae</taxon>
        <taxon>Solaneae</taxon>
        <taxon>Solanum</taxon>
    </lineage>
</organism>
<reference evidence="1 2" key="1">
    <citation type="submission" date="2020-09" db="EMBL/GenBank/DDBJ databases">
        <title>De no assembly of potato wild relative species, Solanum commersonii.</title>
        <authorList>
            <person name="Cho K."/>
        </authorList>
    </citation>
    <scope>NUCLEOTIDE SEQUENCE [LARGE SCALE GENOMIC DNA]</scope>
    <source>
        <strain evidence="1">LZ3.2</strain>
        <tissue evidence="1">Leaf</tissue>
    </source>
</reference>
<gene>
    <name evidence="1" type="ORF">H5410_034999</name>
</gene>
<comment type="caution">
    <text evidence="1">The sequence shown here is derived from an EMBL/GenBank/DDBJ whole genome shotgun (WGS) entry which is preliminary data.</text>
</comment>
<dbReference type="EMBL" id="JACXVP010000007">
    <property type="protein sequence ID" value="KAG5593767.1"/>
    <property type="molecule type" value="Genomic_DNA"/>
</dbReference>
<sequence>MNAQNKSQLTHARINYALNGSSCDSQLPKILKFTILASNASSNSTKLTQDQKGLSKACTEAECKGIPSFFNTMGRGEFLHIY</sequence>
<evidence type="ECO:0000313" key="1">
    <source>
        <dbReference type="EMBL" id="KAG5593767.1"/>
    </source>
</evidence>
<proteinExistence type="predicted"/>
<name>A0A9J5Y1N8_SOLCO</name>
<evidence type="ECO:0000313" key="2">
    <source>
        <dbReference type="Proteomes" id="UP000824120"/>
    </source>
</evidence>
<protein>
    <submittedName>
        <fullName evidence="1">Uncharacterized protein</fullName>
    </submittedName>
</protein>
<dbReference type="AlphaFoldDB" id="A0A9J5Y1N8"/>
<keyword evidence="2" id="KW-1185">Reference proteome</keyword>